<comment type="caution">
    <text evidence="1">The sequence shown here is derived from an EMBL/GenBank/DDBJ whole genome shotgun (WGS) entry which is preliminary data.</text>
</comment>
<protein>
    <submittedName>
        <fullName evidence="1">Uncharacterized protein</fullName>
    </submittedName>
</protein>
<dbReference type="EMBL" id="QTSX02002231">
    <property type="protein sequence ID" value="KAJ9076975.1"/>
    <property type="molecule type" value="Genomic_DNA"/>
</dbReference>
<keyword evidence="2" id="KW-1185">Reference proteome</keyword>
<dbReference type="Proteomes" id="UP001165960">
    <property type="component" value="Unassembled WGS sequence"/>
</dbReference>
<gene>
    <name evidence="1" type="ORF">DSO57_1021162</name>
</gene>
<evidence type="ECO:0000313" key="1">
    <source>
        <dbReference type="EMBL" id="KAJ9076975.1"/>
    </source>
</evidence>
<accession>A0ACC2TQG4</accession>
<name>A0ACC2TQG4_9FUNG</name>
<evidence type="ECO:0000313" key="2">
    <source>
        <dbReference type="Proteomes" id="UP001165960"/>
    </source>
</evidence>
<organism evidence="1 2">
    <name type="scientific">Entomophthora muscae</name>
    <dbReference type="NCBI Taxonomy" id="34485"/>
    <lineage>
        <taxon>Eukaryota</taxon>
        <taxon>Fungi</taxon>
        <taxon>Fungi incertae sedis</taxon>
        <taxon>Zoopagomycota</taxon>
        <taxon>Entomophthoromycotina</taxon>
        <taxon>Entomophthoromycetes</taxon>
        <taxon>Entomophthorales</taxon>
        <taxon>Entomophthoraceae</taxon>
        <taxon>Entomophthora</taxon>
    </lineage>
</organism>
<proteinExistence type="predicted"/>
<reference evidence="1" key="1">
    <citation type="submission" date="2022-04" db="EMBL/GenBank/DDBJ databases">
        <title>Genome of the entomopathogenic fungus Entomophthora muscae.</title>
        <authorList>
            <person name="Elya C."/>
            <person name="Lovett B.R."/>
            <person name="Lee E."/>
            <person name="Macias A.M."/>
            <person name="Hajek A.E."/>
            <person name="De Bivort B.L."/>
            <person name="Kasson M.T."/>
            <person name="De Fine Licht H.H."/>
            <person name="Stajich J.E."/>
        </authorList>
    </citation>
    <scope>NUCLEOTIDE SEQUENCE</scope>
    <source>
        <strain evidence="1">Berkeley</strain>
    </source>
</reference>
<sequence>MPLPMPGFLTQDLVATGGNLVKSLTSDGLVFSSPDSDHAALSEAYTPVGPPPLEVESPSPKARLFPHNPPQAHSLAAW</sequence>